<organism evidence="1 2">
    <name type="scientific">Embleya scabrispora</name>
    <dbReference type="NCBI Taxonomy" id="159449"/>
    <lineage>
        <taxon>Bacteria</taxon>
        <taxon>Bacillati</taxon>
        <taxon>Actinomycetota</taxon>
        <taxon>Actinomycetes</taxon>
        <taxon>Kitasatosporales</taxon>
        <taxon>Streptomycetaceae</taxon>
        <taxon>Embleya</taxon>
    </lineage>
</organism>
<reference evidence="1 2" key="1">
    <citation type="submission" date="2017-03" db="EMBL/GenBank/DDBJ databases">
        <title>Draft genome sequence of Streptomyces scabrisporus NF3, endophyte isolated from Amphipterygium adstringens.</title>
        <authorList>
            <person name="Vazquez M."/>
            <person name="Ceapa C.D."/>
            <person name="Rodriguez Luna D."/>
            <person name="Sanchez Esquivel S."/>
        </authorList>
    </citation>
    <scope>NUCLEOTIDE SEQUENCE [LARGE SCALE GENOMIC DNA]</scope>
    <source>
        <strain evidence="1 2">NF3</strain>
    </source>
</reference>
<dbReference type="RefSeq" id="WP_078976092.1">
    <property type="nucleotide sequence ID" value="NZ_MWQN01000001.1"/>
</dbReference>
<evidence type="ECO:0000313" key="2">
    <source>
        <dbReference type="Proteomes" id="UP000190037"/>
    </source>
</evidence>
<name>A0A1T3NYB2_9ACTN</name>
<evidence type="ECO:0000313" key="1">
    <source>
        <dbReference type="EMBL" id="OPC81819.1"/>
    </source>
</evidence>
<gene>
    <name evidence="1" type="ORF">B4N89_13520</name>
</gene>
<dbReference type="OrthoDB" id="4250758at2"/>
<sequence length="81" mass="8370">MGPVEEAVQRDIEALGDLVGVEASLSEMAYAMARGIDEGGGEDGRLLAGLNRELRATLAALLAGRMVEEDDDGLGDLAAPD</sequence>
<dbReference type="Proteomes" id="UP000190037">
    <property type="component" value="Unassembled WGS sequence"/>
</dbReference>
<dbReference type="AlphaFoldDB" id="A0A1T3NYB2"/>
<protein>
    <submittedName>
        <fullName evidence="1">Uncharacterized protein</fullName>
    </submittedName>
</protein>
<comment type="caution">
    <text evidence="1">The sequence shown here is derived from an EMBL/GenBank/DDBJ whole genome shotgun (WGS) entry which is preliminary data.</text>
</comment>
<dbReference type="STRING" id="159449.B4N89_13520"/>
<proteinExistence type="predicted"/>
<accession>A0A1T3NYB2</accession>
<keyword evidence="2" id="KW-1185">Reference proteome</keyword>
<dbReference type="EMBL" id="MWQN01000001">
    <property type="protein sequence ID" value="OPC81819.1"/>
    <property type="molecule type" value="Genomic_DNA"/>
</dbReference>